<evidence type="ECO:0000313" key="2">
    <source>
        <dbReference type="Proteomes" id="UP001164539"/>
    </source>
</evidence>
<protein>
    <submittedName>
        <fullName evidence="1">ABC transporter F family member 4-like</fullName>
    </submittedName>
</protein>
<dbReference type="Proteomes" id="UP001164539">
    <property type="component" value="Chromosome 1"/>
</dbReference>
<keyword evidence="2" id="KW-1185">Reference proteome</keyword>
<organism evidence="1 2">
    <name type="scientific">Melia azedarach</name>
    <name type="common">Chinaberry tree</name>
    <dbReference type="NCBI Taxonomy" id="155640"/>
    <lineage>
        <taxon>Eukaryota</taxon>
        <taxon>Viridiplantae</taxon>
        <taxon>Streptophyta</taxon>
        <taxon>Embryophyta</taxon>
        <taxon>Tracheophyta</taxon>
        <taxon>Spermatophyta</taxon>
        <taxon>Magnoliopsida</taxon>
        <taxon>eudicotyledons</taxon>
        <taxon>Gunneridae</taxon>
        <taxon>Pentapetalae</taxon>
        <taxon>rosids</taxon>
        <taxon>malvids</taxon>
        <taxon>Sapindales</taxon>
        <taxon>Meliaceae</taxon>
        <taxon>Melia</taxon>
    </lineage>
</organism>
<proteinExistence type="predicted"/>
<accession>A0ACC1YZE2</accession>
<sequence length="240" mass="26929">MGCGGSKSESGRLGPLLRRRLDEIKARRNADHSTNLSKKELLKHRVHHEEDHSLSHYHSVDETENDRKSVEGSVKPPAKVEEKKENKADESAEKKAMAPAKETDEEEKKRENNNGEDSEGEGRLSNSYLCPSSPSFRVYCVEQSSDNVKDDNENNNKYIEDESDRKSHGDESSEISTSVASNEELSKTKEKGKRGKRFRKVMGKRKPSGVKNLLKVKSCYRPSTSSHQDGTRLLAQNATG</sequence>
<evidence type="ECO:0000313" key="1">
    <source>
        <dbReference type="EMBL" id="KAJ4728847.1"/>
    </source>
</evidence>
<comment type="caution">
    <text evidence="1">The sequence shown here is derived from an EMBL/GenBank/DDBJ whole genome shotgun (WGS) entry which is preliminary data.</text>
</comment>
<name>A0ACC1YZE2_MELAZ</name>
<reference evidence="1 2" key="1">
    <citation type="journal article" date="2023" name="Science">
        <title>Complex scaffold remodeling in plant triterpene biosynthesis.</title>
        <authorList>
            <person name="De La Pena R."/>
            <person name="Hodgson H."/>
            <person name="Liu J.C."/>
            <person name="Stephenson M.J."/>
            <person name="Martin A.C."/>
            <person name="Owen C."/>
            <person name="Harkess A."/>
            <person name="Leebens-Mack J."/>
            <person name="Jimenez L.E."/>
            <person name="Osbourn A."/>
            <person name="Sattely E.S."/>
        </authorList>
    </citation>
    <scope>NUCLEOTIDE SEQUENCE [LARGE SCALE GENOMIC DNA]</scope>
    <source>
        <strain evidence="2">cv. JPN11</strain>
        <tissue evidence="1">Leaf</tissue>
    </source>
</reference>
<dbReference type="EMBL" id="CM051394">
    <property type="protein sequence ID" value="KAJ4728847.1"/>
    <property type="molecule type" value="Genomic_DNA"/>
</dbReference>
<gene>
    <name evidence="1" type="ORF">OWV82_001719</name>
</gene>